<gene>
    <name evidence="2" type="ORF">HQ865_19945</name>
</gene>
<protein>
    <submittedName>
        <fullName evidence="2">Agarase</fullName>
    </submittedName>
</protein>
<dbReference type="SUPFAM" id="SSF51445">
    <property type="entry name" value="(Trans)glycosidases"/>
    <property type="match status" value="1"/>
</dbReference>
<evidence type="ECO:0000256" key="1">
    <source>
        <dbReference type="SAM" id="SignalP"/>
    </source>
</evidence>
<evidence type="ECO:0000313" key="2">
    <source>
        <dbReference type="EMBL" id="QKJ31940.1"/>
    </source>
</evidence>
<sequence>MKIKLIPYSAIALLTAATAQAQTSKPADSAEYNLSVPAAKTLNSSLPNASFGPWINYRTRNIPQLINYKPAAIATDAFGGRMDKKGAKTGFYHTQKIDGRWWLVNPDGHLFIHEGVCSVTPGASERNKEALKKKFGDNAGWAKSMVQSLTEYGFNGAGAWSAVDEIRKANQQAAKPLAYNVIINFMSTYGEKRGGTHRVPGHQGYPGNAIFVFDPGFITWCDERAKDLVVYKDDKNLLGYFSDNEMPLSRSNLAGYLSLDHTEPGYIAAAKWAVENNVDTTKLTEKNKIDFLSFVSDTYFRIVSSAIRKYDANHMYIGCRFYGAQRFYPEVIKAAGKYVDVLSINYYSYWTPILKDMQNWEQWSGKPFIASEWYVKGDDAGLANHSGAGWLVKTQADRGAFYQNFILSLLESKMCVGWHWFKYQDNDPQQKGAELSNIDANKGIVDVNYDYYKPLMDKMKELNKQVYSLTDFFDGRR</sequence>
<dbReference type="EMBL" id="CP054139">
    <property type="protein sequence ID" value="QKJ31940.1"/>
    <property type="molecule type" value="Genomic_DNA"/>
</dbReference>
<accession>A0A7D4UQ44</accession>
<feature type="signal peptide" evidence="1">
    <location>
        <begin position="1"/>
        <end position="21"/>
    </location>
</feature>
<dbReference type="AlphaFoldDB" id="A0A7D4UQ44"/>
<evidence type="ECO:0000313" key="3">
    <source>
        <dbReference type="Proteomes" id="UP000505355"/>
    </source>
</evidence>
<name>A0A7D4UQ44_9SPHI</name>
<reference evidence="2 3" key="1">
    <citation type="submission" date="2020-05" db="EMBL/GenBank/DDBJ databases">
        <title>Mucilaginibacter mali sp. nov.</title>
        <authorList>
            <person name="Kim H.S."/>
            <person name="Lee K.C."/>
            <person name="Suh M.K."/>
            <person name="Kim J.-S."/>
            <person name="Han K.-I."/>
            <person name="Eom M.K."/>
            <person name="Shin Y.K."/>
            <person name="Lee J.-S."/>
        </authorList>
    </citation>
    <scope>NUCLEOTIDE SEQUENCE [LARGE SCALE GENOMIC DNA]</scope>
    <source>
        <strain evidence="2 3">G2-14</strain>
    </source>
</reference>
<organism evidence="2 3">
    <name type="scientific">Mucilaginibacter mali</name>
    <dbReference type="NCBI Taxonomy" id="2740462"/>
    <lineage>
        <taxon>Bacteria</taxon>
        <taxon>Pseudomonadati</taxon>
        <taxon>Bacteroidota</taxon>
        <taxon>Sphingobacteriia</taxon>
        <taxon>Sphingobacteriales</taxon>
        <taxon>Sphingobacteriaceae</taxon>
        <taxon>Mucilaginibacter</taxon>
    </lineage>
</organism>
<dbReference type="InterPro" id="IPR017853">
    <property type="entry name" value="GH"/>
</dbReference>
<proteinExistence type="predicted"/>
<dbReference type="RefSeq" id="WP_173416594.1">
    <property type="nucleotide sequence ID" value="NZ_CP054139.1"/>
</dbReference>
<feature type="chain" id="PRO_5028883095" evidence="1">
    <location>
        <begin position="22"/>
        <end position="477"/>
    </location>
</feature>
<dbReference type="Gene3D" id="3.20.20.80">
    <property type="entry name" value="Glycosidases"/>
    <property type="match status" value="1"/>
</dbReference>
<dbReference type="Proteomes" id="UP000505355">
    <property type="component" value="Chromosome"/>
</dbReference>
<dbReference type="KEGG" id="mmab:HQ865_19945"/>
<keyword evidence="3" id="KW-1185">Reference proteome</keyword>
<keyword evidence="1" id="KW-0732">Signal</keyword>